<accession>A0A2N9E354</accession>
<dbReference type="PANTHER" id="PTHR11439">
    <property type="entry name" value="GAG-POL-RELATED RETROTRANSPOSON"/>
    <property type="match status" value="1"/>
</dbReference>
<evidence type="ECO:0000313" key="2">
    <source>
        <dbReference type="EMBL" id="SPC73296.1"/>
    </source>
</evidence>
<dbReference type="EMBL" id="OIVN01000049">
    <property type="protein sequence ID" value="SPC73296.1"/>
    <property type="molecule type" value="Genomic_DNA"/>
</dbReference>
<dbReference type="CDD" id="cd09272">
    <property type="entry name" value="RNase_HI_RT_Ty1"/>
    <property type="match status" value="1"/>
</dbReference>
<reference evidence="2" key="1">
    <citation type="submission" date="2018-02" db="EMBL/GenBank/DDBJ databases">
        <authorList>
            <person name="Cohen D.B."/>
            <person name="Kent A.D."/>
        </authorList>
    </citation>
    <scope>NUCLEOTIDE SEQUENCE</scope>
</reference>
<name>A0A2N9E354_FAGSY</name>
<dbReference type="InterPro" id="IPR013103">
    <property type="entry name" value="RVT_2"/>
</dbReference>
<organism evidence="2">
    <name type="scientific">Fagus sylvatica</name>
    <name type="common">Beechnut</name>
    <dbReference type="NCBI Taxonomy" id="28930"/>
    <lineage>
        <taxon>Eukaryota</taxon>
        <taxon>Viridiplantae</taxon>
        <taxon>Streptophyta</taxon>
        <taxon>Embryophyta</taxon>
        <taxon>Tracheophyta</taxon>
        <taxon>Spermatophyta</taxon>
        <taxon>Magnoliopsida</taxon>
        <taxon>eudicotyledons</taxon>
        <taxon>Gunneridae</taxon>
        <taxon>Pentapetalae</taxon>
        <taxon>rosids</taxon>
        <taxon>fabids</taxon>
        <taxon>Fagales</taxon>
        <taxon>Fagaceae</taxon>
        <taxon>Fagus</taxon>
    </lineage>
</organism>
<sequence length="444" mass="50126">MPANKNVVGCKWVYKLKHNSDGTIARYKARLVAKGFHQQHGIDFDETFSPVIKPPTVRLILSLAVSLKWPLRQLDVKNAFLHGKLKEEVYMTQPQGYIDSVHSNYVCRLHKSIYGLKQAPRAWFESFTSQLLHLGFTASTADSSLFIYKNDTVIAYLLLYVDDIVLTSNTPSYLDHLIQQLTTIFDLKDLGTLHYFLGLQVSKTATSLYIKQTKYAQDLLKKHNMLDCKPAPSPCCPNTRLSLHDGDPLPDPHGYRSMLKEFFVTLEALFIMASNSLLAHCHCLPTLMQIGLVTQMTGDPLLVFSSIWAPMPLPGLLRSSLLYLDPPLSQSIELSPFASAELCWIRTLLKDLGIYITDPPILWCDNVSALAIASNLVFHAKTKHIEVDFHFVRERVLHKDLVVKFVSTVDQLADIFTKSLSTHRFLDLRNNLTVPVPVHELEGG</sequence>
<protein>
    <recommendedName>
        <fullName evidence="1">Reverse transcriptase Ty1/copia-type domain-containing protein</fullName>
    </recommendedName>
</protein>
<gene>
    <name evidence="2" type="ORF">FSB_LOCUS1178</name>
</gene>
<dbReference type="AlphaFoldDB" id="A0A2N9E354"/>
<dbReference type="InterPro" id="IPR043502">
    <property type="entry name" value="DNA/RNA_pol_sf"/>
</dbReference>
<dbReference type="Pfam" id="PF07727">
    <property type="entry name" value="RVT_2"/>
    <property type="match status" value="1"/>
</dbReference>
<dbReference type="SUPFAM" id="SSF56672">
    <property type="entry name" value="DNA/RNA polymerases"/>
    <property type="match status" value="1"/>
</dbReference>
<evidence type="ECO:0000259" key="1">
    <source>
        <dbReference type="Pfam" id="PF07727"/>
    </source>
</evidence>
<feature type="domain" description="Reverse transcriptase Ty1/copia-type" evidence="1">
    <location>
        <begin position="2"/>
        <end position="235"/>
    </location>
</feature>
<dbReference type="PANTHER" id="PTHR11439:SF455">
    <property type="entry name" value="RLK (RECEPTOR-LIKE PROTEIN KINASE) 8, PUTATIVE-RELATED"/>
    <property type="match status" value="1"/>
</dbReference>
<proteinExistence type="predicted"/>